<dbReference type="AlphaFoldDB" id="A0A428QMM4"/>
<evidence type="ECO:0008006" key="4">
    <source>
        <dbReference type="Google" id="ProtNLM"/>
    </source>
</evidence>
<evidence type="ECO:0000313" key="2">
    <source>
        <dbReference type="EMBL" id="RSL66557.1"/>
    </source>
</evidence>
<gene>
    <name evidence="2" type="ORF">CEP54_003645</name>
</gene>
<keyword evidence="3" id="KW-1185">Reference proteome</keyword>
<accession>A0A428QMM4</accession>
<evidence type="ECO:0000256" key="1">
    <source>
        <dbReference type="SAM" id="Phobius"/>
    </source>
</evidence>
<evidence type="ECO:0000313" key="3">
    <source>
        <dbReference type="Proteomes" id="UP000288168"/>
    </source>
</evidence>
<dbReference type="OrthoDB" id="4696326at2759"/>
<keyword evidence="1" id="KW-1133">Transmembrane helix</keyword>
<sequence length="506" mass="55476">METHPATVSARRNLRHPVPVMKLLRRQVVATGLCLACSIHTASTSNLYAFYTQRSIQVAAQDPNTTKITYSSCNSLNTPIFPIENPNVLPTFSSPRNGTALTAAGWWDGTQVLASVFFQNEDGDIANCFYECDMETGRFNRTAESYPSLIARVDSVHERTGLSVELLADQVGYRQYRLFYHNSDRQIMMMSWEQGEKLWVDAGRVSPDTSLGIALASTYHEGKAIPVVSPRGSGDIEVARLPRDDVWQLESFPRPLKGNATNETAPNQLKFDDTSSSDFSLPFWDPDTQAIGHAFTKDGLREVYYIGTDRTLYQARESSTGGEWILGPNGSQSTWPKADERSGSLAVVSRSKVPGEVWIYYWVDGAIIQAYKSAAGVWEEAKPLPVKATNMGEDLRPADDSRGENLGPGSWSTAIKAGVGLGVTAGVLTTGALIWFLFNRHNAIGREFRLRGGDTGGGSHSDLPELYIVQRATPISVQSARPSAGRQTAELEQTGVAYELAGHSER</sequence>
<comment type="caution">
    <text evidence="2">The sequence shown here is derived from an EMBL/GenBank/DDBJ whole genome shotgun (WGS) entry which is preliminary data.</text>
</comment>
<dbReference type="SUPFAM" id="SSF89372">
    <property type="entry name" value="Fucose-specific lectin"/>
    <property type="match status" value="1"/>
</dbReference>
<proteinExistence type="predicted"/>
<keyword evidence="1" id="KW-0472">Membrane</keyword>
<organism evidence="2 3">
    <name type="scientific">Fusarium duplospermum</name>
    <dbReference type="NCBI Taxonomy" id="1325734"/>
    <lineage>
        <taxon>Eukaryota</taxon>
        <taxon>Fungi</taxon>
        <taxon>Dikarya</taxon>
        <taxon>Ascomycota</taxon>
        <taxon>Pezizomycotina</taxon>
        <taxon>Sordariomycetes</taxon>
        <taxon>Hypocreomycetidae</taxon>
        <taxon>Hypocreales</taxon>
        <taxon>Nectriaceae</taxon>
        <taxon>Fusarium</taxon>
        <taxon>Fusarium solani species complex</taxon>
    </lineage>
</organism>
<name>A0A428QMM4_9HYPO</name>
<protein>
    <recommendedName>
        <fullName evidence="4">Fucose-specific lectin</fullName>
    </recommendedName>
</protein>
<dbReference type="Proteomes" id="UP000288168">
    <property type="component" value="Unassembled WGS sequence"/>
</dbReference>
<keyword evidence="1" id="KW-0812">Transmembrane</keyword>
<dbReference type="Gene3D" id="2.120.10.70">
    <property type="entry name" value="Fucose-specific lectin"/>
    <property type="match status" value="1"/>
</dbReference>
<dbReference type="EMBL" id="NKCI01000024">
    <property type="protein sequence ID" value="RSL66557.1"/>
    <property type="molecule type" value="Genomic_DNA"/>
</dbReference>
<feature type="transmembrane region" description="Helical" evidence="1">
    <location>
        <begin position="417"/>
        <end position="438"/>
    </location>
</feature>
<reference evidence="2 3" key="1">
    <citation type="submission" date="2017-06" db="EMBL/GenBank/DDBJ databases">
        <title>Comparative genomic analysis of Ambrosia Fusariam Clade fungi.</title>
        <authorList>
            <person name="Stajich J.E."/>
            <person name="Carrillo J."/>
            <person name="Kijimoto T."/>
            <person name="Eskalen A."/>
            <person name="O'Donnell K."/>
            <person name="Kasson M."/>
        </authorList>
    </citation>
    <scope>NUCLEOTIDE SEQUENCE [LARGE SCALE GENOMIC DNA]</scope>
    <source>
        <strain evidence="2 3">NRRL62584</strain>
    </source>
</reference>